<comment type="catalytic activity">
    <reaction evidence="4">
        <text>N-terminal L-arginyl-[protein] + L-leucyl-tRNA(Leu) = N-terminal L-leucyl-L-arginyl-[protein] + tRNA(Leu) + H(+)</text>
        <dbReference type="Rhea" id="RHEA:50416"/>
        <dbReference type="Rhea" id="RHEA-COMP:9613"/>
        <dbReference type="Rhea" id="RHEA-COMP:9622"/>
        <dbReference type="Rhea" id="RHEA-COMP:12672"/>
        <dbReference type="Rhea" id="RHEA-COMP:12673"/>
        <dbReference type="ChEBI" id="CHEBI:15378"/>
        <dbReference type="ChEBI" id="CHEBI:64719"/>
        <dbReference type="ChEBI" id="CHEBI:78442"/>
        <dbReference type="ChEBI" id="CHEBI:78494"/>
        <dbReference type="ChEBI" id="CHEBI:133044"/>
        <dbReference type="EC" id="2.3.2.6"/>
    </reaction>
</comment>
<evidence type="ECO:0000256" key="2">
    <source>
        <dbReference type="ARBA" id="ARBA00022679"/>
    </source>
</evidence>
<evidence type="ECO:0000256" key="3">
    <source>
        <dbReference type="ARBA" id="ARBA00023315"/>
    </source>
</evidence>
<accession>A0ABS3Z317</accession>
<dbReference type="EMBL" id="JAGHKO010000014">
    <property type="protein sequence ID" value="MBO9204557.1"/>
    <property type="molecule type" value="Genomic_DNA"/>
</dbReference>
<evidence type="ECO:0000256" key="1">
    <source>
        <dbReference type="ARBA" id="ARBA00022490"/>
    </source>
</evidence>
<dbReference type="Pfam" id="PF03588">
    <property type="entry name" value="Leu_Phe_trans"/>
    <property type="match status" value="1"/>
</dbReference>
<dbReference type="NCBIfam" id="TIGR00667">
    <property type="entry name" value="aat"/>
    <property type="match status" value="1"/>
</dbReference>
<keyword evidence="2 4" id="KW-0808">Transferase</keyword>
<comment type="catalytic activity">
    <reaction evidence="4">
        <text>N-terminal L-lysyl-[protein] + L-leucyl-tRNA(Leu) = N-terminal L-leucyl-L-lysyl-[protein] + tRNA(Leu) + H(+)</text>
        <dbReference type="Rhea" id="RHEA:12340"/>
        <dbReference type="Rhea" id="RHEA-COMP:9613"/>
        <dbReference type="Rhea" id="RHEA-COMP:9622"/>
        <dbReference type="Rhea" id="RHEA-COMP:12670"/>
        <dbReference type="Rhea" id="RHEA-COMP:12671"/>
        <dbReference type="ChEBI" id="CHEBI:15378"/>
        <dbReference type="ChEBI" id="CHEBI:65249"/>
        <dbReference type="ChEBI" id="CHEBI:78442"/>
        <dbReference type="ChEBI" id="CHEBI:78494"/>
        <dbReference type="ChEBI" id="CHEBI:133043"/>
        <dbReference type="EC" id="2.3.2.6"/>
    </reaction>
</comment>
<gene>
    <name evidence="4" type="primary">aat</name>
    <name evidence="5" type="ORF">J7I42_29995</name>
</gene>
<proteinExistence type="inferred from homology"/>
<dbReference type="InterPro" id="IPR016181">
    <property type="entry name" value="Acyl_CoA_acyltransferase"/>
</dbReference>
<comment type="similarity">
    <text evidence="4">Belongs to the L/F-transferase family.</text>
</comment>
<dbReference type="PANTHER" id="PTHR30098">
    <property type="entry name" value="LEUCYL/PHENYLALANYL-TRNA--PROTEIN TRANSFERASE"/>
    <property type="match status" value="1"/>
</dbReference>
<evidence type="ECO:0000313" key="5">
    <source>
        <dbReference type="EMBL" id="MBO9204557.1"/>
    </source>
</evidence>
<dbReference type="GO" id="GO:0008914">
    <property type="term" value="F:leucyl-tRNA--protein transferase activity"/>
    <property type="evidence" value="ECO:0007669"/>
    <property type="project" value="UniProtKB-EC"/>
</dbReference>
<keyword evidence="1 4" id="KW-0963">Cytoplasm</keyword>
<evidence type="ECO:0000256" key="4">
    <source>
        <dbReference type="HAMAP-Rule" id="MF_00688"/>
    </source>
</evidence>
<dbReference type="SUPFAM" id="SSF55729">
    <property type="entry name" value="Acyl-CoA N-acyltransferases (Nat)"/>
    <property type="match status" value="1"/>
</dbReference>
<comment type="function">
    <text evidence="4">Functions in the N-end rule pathway of protein degradation where it conjugates Leu, Phe and, less efficiently, Met from aminoacyl-tRNAs to the N-termini of proteins containing an N-terminal arginine or lysine.</text>
</comment>
<keyword evidence="6" id="KW-1185">Reference proteome</keyword>
<dbReference type="Gene3D" id="3.30.70.3550">
    <property type="entry name" value="Leucyl/phenylalanyl-tRNA-protein transferase, N-terminal domain"/>
    <property type="match status" value="1"/>
</dbReference>
<dbReference type="InterPro" id="IPR042203">
    <property type="entry name" value="Leu/Phe-tRNA_Trfase_C"/>
</dbReference>
<dbReference type="EC" id="2.3.2.6" evidence="4"/>
<sequence length="215" mass="24500">MPLFALDNEIIFPPVHLAEPDGLLAVGGDLSTERLLLAYRQGIFPWYEGQHILWWCPNPRFILTPATLKVSKSMKQLLKKQAFTFTINKAFAEVINNCKSIDRPGQSGTWITNAVKEAYIRLHRLGYAHSAEVWLNKELVGGLYGIRMGKVFFGESMFSKMSNASKYAFVSYVHLLQQEDVQLIDCQVYTEHLESLGAHMIPRDNFIQLLNELIP</sequence>
<dbReference type="Proteomes" id="UP000677244">
    <property type="component" value="Unassembled WGS sequence"/>
</dbReference>
<dbReference type="Gene3D" id="3.40.630.70">
    <property type="entry name" value="Leucyl/phenylalanyl-tRNA-protein transferase, C-terminal domain"/>
    <property type="match status" value="1"/>
</dbReference>
<dbReference type="InterPro" id="IPR004616">
    <property type="entry name" value="Leu/Phe-tRNA_Trfase"/>
</dbReference>
<dbReference type="HAMAP" id="MF_00688">
    <property type="entry name" value="Leu_Phe_trans"/>
    <property type="match status" value="1"/>
</dbReference>
<keyword evidence="3 4" id="KW-0012">Acyltransferase</keyword>
<dbReference type="RefSeq" id="WP_209143250.1">
    <property type="nucleotide sequence ID" value="NZ_JAGHKO010000014.1"/>
</dbReference>
<organism evidence="5 6">
    <name type="scientific">Niastella soli</name>
    <dbReference type="NCBI Taxonomy" id="2821487"/>
    <lineage>
        <taxon>Bacteria</taxon>
        <taxon>Pseudomonadati</taxon>
        <taxon>Bacteroidota</taxon>
        <taxon>Chitinophagia</taxon>
        <taxon>Chitinophagales</taxon>
        <taxon>Chitinophagaceae</taxon>
        <taxon>Niastella</taxon>
    </lineage>
</organism>
<dbReference type="InterPro" id="IPR042221">
    <property type="entry name" value="Leu/Phe-tRNA_Trfase_N"/>
</dbReference>
<dbReference type="PANTHER" id="PTHR30098:SF2">
    <property type="entry name" value="LEUCYL_PHENYLALANYL-TRNA--PROTEIN TRANSFERASE"/>
    <property type="match status" value="1"/>
</dbReference>
<name>A0ABS3Z317_9BACT</name>
<evidence type="ECO:0000313" key="6">
    <source>
        <dbReference type="Proteomes" id="UP000677244"/>
    </source>
</evidence>
<protein>
    <recommendedName>
        <fullName evidence="4">Leucyl/phenylalanyl-tRNA--protein transferase</fullName>
        <ecNumber evidence="4">2.3.2.6</ecNumber>
    </recommendedName>
    <alternativeName>
        <fullName evidence="4">L/F-transferase</fullName>
    </alternativeName>
    <alternativeName>
        <fullName evidence="4">Leucyltransferase</fullName>
    </alternativeName>
    <alternativeName>
        <fullName evidence="4">Phenyalanyltransferase</fullName>
    </alternativeName>
</protein>
<comment type="catalytic activity">
    <reaction evidence="4">
        <text>L-phenylalanyl-tRNA(Phe) + an N-terminal L-alpha-aminoacyl-[protein] = an N-terminal L-phenylalanyl-L-alpha-aminoacyl-[protein] + tRNA(Phe)</text>
        <dbReference type="Rhea" id="RHEA:43632"/>
        <dbReference type="Rhea" id="RHEA-COMP:9668"/>
        <dbReference type="Rhea" id="RHEA-COMP:9699"/>
        <dbReference type="Rhea" id="RHEA-COMP:10636"/>
        <dbReference type="Rhea" id="RHEA-COMP:10637"/>
        <dbReference type="ChEBI" id="CHEBI:78442"/>
        <dbReference type="ChEBI" id="CHEBI:78531"/>
        <dbReference type="ChEBI" id="CHEBI:78597"/>
        <dbReference type="ChEBI" id="CHEBI:83561"/>
        <dbReference type="EC" id="2.3.2.6"/>
    </reaction>
</comment>
<comment type="caution">
    <text evidence="5">The sequence shown here is derived from an EMBL/GenBank/DDBJ whole genome shotgun (WGS) entry which is preliminary data.</text>
</comment>
<reference evidence="5 6" key="1">
    <citation type="submission" date="2021-03" db="EMBL/GenBank/DDBJ databases">
        <title>Assistant Professor.</title>
        <authorList>
            <person name="Huq M.A."/>
        </authorList>
    </citation>
    <scope>NUCLEOTIDE SEQUENCE [LARGE SCALE GENOMIC DNA]</scope>
    <source>
        <strain evidence="5 6">MAH-29</strain>
    </source>
</reference>
<comment type="subcellular location">
    <subcellularLocation>
        <location evidence="4">Cytoplasm</location>
    </subcellularLocation>
</comment>